<accession>A0A437M1M9</accession>
<evidence type="ECO:0000313" key="3">
    <source>
        <dbReference type="EMBL" id="RVT91621.1"/>
    </source>
</evidence>
<feature type="region of interest" description="Disordered" evidence="2">
    <location>
        <begin position="353"/>
        <end position="372"/>
    </location>
</feature>
<feature type="compositionally biased region" description="Basic and acidic residues" evidence="2">
    <location>
        <begin position="353"/>
        <end position="362"/>
    </location>
</feature>
<dbReference type="Proteomes" id="UP000282957">
    <property type="component" value="Unassembled WGS sequence"/>
</dbReference>
<dbReference type="Pfam" id="PF02515">
    <property type="entry name" value="CoA_transf_3"/>
    <property type="match status" value="1"/>
</dbReference>
<dbReference type="EMBL" id="SACL01000010">
    <property type="protein sequence ID" value="RVT91621.1"/>
    <property type="molecule type" value="Genomic_DNA"/>
</dbReference>
<gene>
    <name evidence="3" type="ORF">EOD42_21905</name>
</gene>
<sequence length="384" mass="41824">MTLPAETLLPGLQVVELTTMITGSLAGMMLADLGADVIKVENPEGGDPFRSFRGGLYSPHFCGYNRNKRSVTLDLRAEEGKAALAALIARADVLICNFRPGVLDRLGFSDARLEELNPGLIACHISGFGADGPYAARPAYDAVAQAIAGMSSLFLDPEAPKIAGPTISDNVTGFYACYGIMGALLARQQSGRGRRVDVNMLESTVAFMPDPYGYFNQMGLVSDPQLRTRTSQSYAFRCRDGRLLTIHLSSQQKFWEQFVAVTGLAGLLDDPLAATRNLRIENYDHILRTAAPVFAEKTLAEWLEALKATDLPYAQIYSVDEVAGDEQVRHLGTFRQVTHPEMGELTEIRRAVSFDGSREDQPSRPPPMLGEHTAEVLAELGLKG</sequence>
<dbReference type="InterPro" id="IPR003673">
    <property type="entry name" value="CoA-Trfase_fam_III"/>
</dbReference>
<comment type="caution">
    <text evidence="3">The sequence shown here is derived from an EMBL/GenBank/DDBJ whole genome shotgun (WGS) entry which is preliminary data.</text>
</comment>
<keyword evidence="1 3" id="KW-0808">Transferase</keyword>
<dbReference type="InterPro" id="IPR044855">
    <property type="entry name" value="CoA-Trfase_III_dom3_sf"/>
</dbReference>
<dbReference type="InterPro" id="IPR023606">
    <property type="entry name" value="CoA-Trfase_III_dom_1_sf"/>
</dbReference>
<dbReference type="OrthoDB" id="9781472at2"/>
<evidence type="ECO:0000256" key="1">
    <source>
        <dbReference type="ARBA" id="ARBA00022679"/>
    </source>
</evidence>
<dbReference type="PANTHER" id="PTHR48207">
    <property type="entry name" value="SUCCINATE--HYDROXYMETHYLGLUTARATE COA-TRANSFERASE"/>
    <property type="match status" value="1"/>
</dbReference>
<keyword evidence="4" id="KW-1185">Reference proteome</keyword>
<dbReference type="GO" id="GO:0008410">
    <property type="term" value="F:CoA-transferase activity"/>
    <property type="evidence" value="ECO:0007669"/>
    <property type="project" value="TreeGrafter"/>
</dbReference>
<proteinExistence type="predicted"/>
<dbReference type="PANTHER" id="PTHR48207:SF3">
    <property type="entry name" value="SUCCINATE--HYDROXYMETHYLGLUTARATE COA-TRANSFERASE"/>
    <property type="match status" value="1"/>
</dbReference>
<protein>
    <submittedName>
        <fullName evidence="3">CoA transferase</fullName>
    </submittedName>
</protein>
<organism evidence="3 4">
    <name type="scientific">Rhodovarius crocodyli</name>
    <dbReference type="NCBI Taxonomy" id="1979269"/>
    <lineage>
        <taxon>Bacteria</taxon>
        <taxon>Pseudomonadati</taxon>
        <taxon>Pseudomonadota</taxon>
        <taxon>Alphaproteobacteria</taxon>
        <taxon>Acetobacterales</taxon>
        <taxon>Roseomonadaceae</taxon>
        <taxon>Rhodovarius</taxon>
    </lineage>
</organism>
<dbReference type="SUPFAM" id="SSF89796">
    <property type="entry name" value="CoA-transferase family III (CaiB/BaiF)"/>
    <property type="match status" value="1"/>
</dbReference>
<dbReference type="InterPro" id="IPR050483">
    <property type="entry name" value="CoA-transferase_III_domain"/>
</dbReference>
<dbReference type="RefSeq" id="WP_127789725.1">
    <property type="nucleotide sequence ID" value="NZ_SACL01000010.1"/>
</dbReference>
<dbReference type="Gene3D" id="3.30.1540.10">
    <property type="entry name" value="formyl-coa transferase, domain 3"/>
    <property type="match status" value="1"/>
</dbReference>
<dbReference type="AlphaFoldDB" id="A0A437M1M9"/>
<evidence type="ECO:0000313" key="4">
    <source>
        <dbReference type="Proteomes" id="UP000282957"/>
    </source>
</evidence>
<reference evidence="3 4" key="1">
    <citation type="submission" date="2019-01" db="EMBL/GenBank/DDBJ databases">
        <authorList>
            <person name="Chen W.-M."/>
        </authorList>
    </citation>
    <scope>NUCLEOTIDE SEQUENCE [LARGE SCALE GENOMIC DNA]</scope>
    <source>
        <strain evidence="3 4">CCP-6</strain>
    </source>
</reference>
<evidence type="ECO:0000256" key="2">
    <source>
        <dbReference type="SAM" id="MobiDB-lite"/>
    </source>
</evidence>
<dbReference type="Gene3D" id="3.40.50.10540">
    <property type="entry name" value="Crotonobetainyl-coa:carnitine coa-transferase, domain 1"/>
    <property type="match status" value="1"/>
</dbReference>
<name>A0A437M1M9_9PROT</name>